<dbReference type="InterPro" id="IPR007268">
    <property type="entry name" value="Rad9/Ddc1"/>
</dbReference>
<dbReference type="Pfam" id="PF04139">
    <property type="entry name" value="Rad9"/>
    <property type="match status" value="1"/>
</dbReference>
<sequence>MSTLNITLNPVAVDRLYEALNCMSKFGDYVTLEAKRNKLNLRTLNPTHSAHIHICLAGDTFCDAYNFVPDPSKLGGSQSFGSNGSQSSSVRQEEGAFICKMNVRALLPVFRGRYVQEAVNKERDEGFVQGIEKCEISLHEKPDKVQCRLIVKLFCRQGVMKTFRLQYEEADIMRATFRKEWAVNKWTIRAGELKKWMEHFGPKTEHLQISPEEKTVNFTSYTEKVIDGSQILKTPLQTSIELGLIEFSDFQVTAETHIAIAVKDFKSIVSHAGTFDQVQIQAAYAEAGQPMQITYDQSGMFCEFTLMTRKRGATGPAGSGRAEPVAKIMTHKSMSAAGGARTRETSAVPIKMQPSSAGPSSRNNSVTPGPAPLPTPSMAPPPSVAPAASRGMSRPSPVSTEMPPPPSRTTPRVGSVSAASGSFLNRDSPSLSSRQLSASLGLRGSLPPRQSQSLFLMEEDDDDDLFGPTPGGADNEIERLLDDDDDEDVLGWDASLGAPERVSFVELQERAVNADKGPTHVGRKDQEAQSQEESGSYVEPTQRKNVVKGLFD</sequence>
<dbReference type="GO" id="GO:0071479">
    <property type="term" value="P:cellular response to ionizing radiation"/>
    <property type="evidence" value="ECO:0007669"/>
    <property type="project" value="TreeGrafter"/>
</dbReference>
<organism evidence="2 3">
    <name type="scientific">Orbilia ellipsospora</name>
    <dbReference type="NCBI Taxonomy" id="2528407"/>
    <lineage>
        <taxon>Eukaryota</taxon>
        <taxon>Fungi</taxon>
        <taxon>Dikarya</taxon>
        <taxon>Ascomycota</taxon>
        <taxon>Pezizomycotina</taxon>
        <taxon>Orbiliomycetes</taxon>
        <taxon>Orbiliales</taxon>
        <taxon>Orbiliaceae</taxon>
        <taxon>Orbilia</taxon>
    </lineage>
</organism>
<dbReference type="GO" id="GO:0031573">
    <property type="term" value="P:mitotic intra-S DNA damage checkpoint signaling"/>
    <property type="evidence" value="ECO:0007669"/>
    <property type="project" value="TreeGrafter"/>
</dbReference>
<feature type="region of interest" description="Disordered" evidence="1">
    <location>
        <begin position="510"/>
        <end position="552"/>
    </location>
</feature>
<dbReference type="PANTHER" id="PTHR15237">
    <property type="entry name" value="DNA REPAIR PROTEIN RAD9"/>
    <property type="match status" value="1"/>
</dbReference>
<feature type="compositionally biased region" description="Polar residues" evidence="1">
    <location>
        <begin position="353"/>
        <end position="367"/>
    </location>
</feature>
<evidence type="ECO:0000313" key="3">
    <source>
        <dbReference type="Proteomes" id="UP001365542"/>
    </source>
</evidence>
<dbReference type="InterPro" id="IPR046938">
    <property type="entry name" value="DNA_clamp_sf"/>
</dbReference>
<evidence type="ECO:0000313" key="2">
    <source>
        <dbReference type="EMBL" id="KAK6538877.1"/>
    </source>
</evidence>
<dbReference type="Gene3D" id="3.70.10.10">
    <property type="match status" value="1"/>
</dbReference>
<evidence type="ECO:0000256" key="1">
    <source>
        <dbReference type="SAM" id="MobiDB-lite"/>
    </source>
</evidence>
<feature type="compositionally biased region" description="Polar residues" evidence="1">
    <location>
        <begin position="409"/>
        <end position="427"/>
    </location>
</feature>
<comment type="caution">
    <text evidence="2">The sequence shown here is derived from an EMBL/GenBank/DDBJ whole genome shotgun (WGS) entry which is preliminary data.</text>
</comment>
<gene>
    <name evidence="2" type="ORF">TWF694_010435</name>
</gene>
<feature type="compositionally biased region" description="Pro residues" evidence="1">
    <location>
        <begin position="369"/>
        <end position="384"/>
    </location>
</feature>
<dbReference type="Proteomes" id="UP001365542">
    <property type="component" value="Unassembled WGS sequence"/>
</dbReference>
<dbReference type="GO" id="GO:0006281">
    <property type="term" value="P:DNA repair"/>
    <property type="evidence" value="ECO:0007669"/>
    <property type="project" value="TreeGrafter"/>
</dbReference>
<accession>A0AAV9X9X2</accession>
<dbReference type="PANTHER" id="PTHR15237:SF0">
    <property type="entry name" value="CELL CYCLE CHECKPOINT CONTROL PROTEIN"/>
    <property type="match status" value="1"/>
</dbReference>
<protein>
    <recommendedName>
        <fullName evidence="4">DNA repair protein rad9</fullName>
    </recommendedName>
</protein>
<dbReference type="SUPFAM" id="SSF55979">
    <property type="entry name" value="DNA clamp"/>
    <property type="match status" value="1"/>
</dbReference>
<dbReference type="GO" id="GO:0030896">
    <property type="term" value="C:checkpoint clamp complex"/>
    <property type="evidence" value="ECO:0007669"/>
    <property type="project" value="InterPro"/>
</dbReference>
<dbReference type="AlphaFoldDB" id="A0AAV9X9X2"/>
<evidence type="ECO:0008006" key="4">
    <source>
        <dbReference type="Google" id="ProtNLM"/>
    </source>
</evidence>
<feature type="compositionally biased region" description="Low complexity" evidence="1">
    <location>
        <begin position="385"/>
        <end position="401"/>
    </location>
</feature>
<name>A0AAV9X9X2_9PEZI</name>
<dbReference type="GO" id="GO:0000076">
    <property type="term" value="P:DNA replication checkpoint signaling"/>
    <property type="evidence" value="ECO:0007669"/>
    <property type="project" value="TreeGrafter"/>
</dbReference>
<proteinExistence type="predicted"/>
<keyword evidence="3" id="KW-1185">Reference proteome</keyword>
<dbReference type="EMBL" id="JAVHJO010000007">
    <property type="protein sequence ID" value="KAK6538877.1"/>
    <property type="molecule type" value="Genomic_DNA"/>
</dbReference>
<feature type="region of interest" description="Disordered" evidence="1">
    <location>
        <begin position="332"/>
        <end position="453"/>
    </location>
</feature>
<reference evidence="2 3" key="1">
    <citation type="submission" date="2019-10" db="EMBL/GenBank/DDBJ databases">
        <authorList>
            <person name="Palmer J.M."/>
        </authorList>
    </citation>
    <scope>NUCLEOTIDE SEQUENCE [LARGE SCALE GENOMIC DNA]</scope>
    <source>
        <strain evidence="2 3">TWF694</strain>
    </source>
</reference>
<feature type="compositionally biased region" description="Low complexity" evidence="1">
    <location>
        <begin position="428"/>
        <end position="447"/>
    </location>
</feature>